<organism evidence="1">
    <name type="scientific">Arcella intermedia</name>
    <dbReference type="NCBI Taxonomy" id="1963864"/>
    <lineage>
        <taxon>Eukaryota</taxon>
        <taxon>Amoebozoa</taxon>
        <taxon>Tubulinea</taxon>
        <taxon>Elardia</taxon>
        <taxon>Arcellinida</taxon>
        <taxon>Sphaerothecina</taxon>
        <taxon>Arcellidae</taxon>
        <taxon>Arcella</taxon>
    </lineage>
</organism>
<proteinExistence type="predicted"/>
<dbReference type="PANTHER" id="PTHR31591">
    <property type="entry name" value="UPF0613 PROTEIN PB24D3.06C"/>
    <property type="match status" value="1"/>
</dbReference>
<dbReference type="SUPFAM" id="SSF53474">
    <property type="entry name" value="alpha/beta-Hydrolases"/>
    <property type="match status" value="1"/>
</dbReference>
<dbReference type="EMBL" id="GIBP01006371">
    <property type="protein sequence ID" value="NDV35340.1"/>
    <property type="molecule type" value="Transcribed_RNA"/>
</dbReference>
<protein>
    <submittedName>
        <fullName evidence="1">Uncharacterized protein</fullName>
    </submittedName>
</protein>
<reference evidence="1" key="1">
    <citation type="journal article" date="2020" name="J. Eukaryot. Microbiol.">
        <title>De novo Sequencing, Assembly and Annotation of the Transcriptome for the Free-Living Testate Amoeba Arcella intermedia.</title>
        <authorList>
            <person name="Ribeiro G.M."/>
            <person name="Porfirio-Sousa A.L."/>
            <person name="Maurer-Alcala X.X."/>
            <person name="Katz L.A."/>
            <person name="Lahr D.J.G."/>
        </authorList>
    </citation>
    <scope>NUCLEOTIDE SEQUENCE</scope>
</reference>
<dbReference type="Gene3D" id="3.40.50.1820">
    <property type="entry name" value="alpha/beta hydrolase"/>
    <property type="match status" value="1"/>
</dbReference>
<dbReference type="InterPro" id="IPR013744">
    <property type="entry name" value="SidJ"/>
</dbReference>
<dbReference type="AlphaFoldDB" id="A0A6B2LEM0"/>
<dbReference type="InterPro" id="IPR029058">
    <property type="entry name" value="AB_hydrolase_fold"/>
</dbReference>
<dbReference type="PANTHER" id="PTHR31591:SF1">
    <property type="entry name" value="UPF0613 PROTEIN PB24D3.06C"/>
    <property type="match status" value="1"/>
</dbReference>
<name>A0A6B2LEM0_9EUKA</name>
<evidence type="ECO:0000313" key="1">
    <source>
        <dbReference type="EMBL" id="NDV35340.1"/>
    </source>
</evidence>
<dbReference type="Pfam" id="PF08538">
    <property type="entry name" value="DUF1749"/>
    <property type="match status" value="2"/>
</dbReference>
<sequence>MVVYSPFNLVAFTNSIKSKTAVIFISGLSDNLLHPKYSIEVMNYCTNHQLLFIQPQLRSFPYYGLHPLQHDSEDLSCLLQFYDPQIDQYILIGHSTGCQDIIYLLKQNHYNKAEKIKCCILQGPVSDREYEEICVNPGVGGLLEEFNGKDIFYYRGTPFILKRFESLFVKDGDDDMFSVDLEDEKFRNLNPRAVSFHFVLSEKDEYVVQPLEVIQQKFKLVPHSTVFVVEGADHALTSGASKVFLDYLHTVINKYRLN</sequence>
<accession>A0A6B2LEM0</accession>